<dbReference type="Pfam" id="PF03965">
    <property type="entry name" value="Penicillinase_R"/>
    <property type="match status" value="1"/>
</dbReference>
<evidence type="ECO:0000256" key="2">
    <source>
        <dbReference type="ARBA" id="ARBA00023015"/>
    </source>
</evidence>
<dbReference type="GO" id="GO:0045892">
    <property type="term" value="P:negative regulation of DNA-templated transcription"/>
    <property type="evidence" value="ECO:0007669"/>
    <property type="project" value="InterPro"/>
</dbReference>
<comment type="similarity">
    <text evidence="1">Belongs to the BlaI transcriptional regulatory family.</text>
</comment>
<proteinExistence type="inferred from homology"/>
<dbReference type="SUPFAM" id="SSF46785">
    <property type="entry name" value="Winged helix' DNA-binding domain"/>
    <property type="match status" value="1"/>
</dbReference>
<dbReference type="STRING" id="709323.GCA_001047135_00046"/>
<evidence type="ECO:0000313" key="5">
    <source>
        <dbReference type="EMBL" id="GAP03503.1"/>
    </source>
</evidence>
<name>A0A3F3HC87_9LACO</name>
<evidence type="ECO:0000256" key="3">
    <source>
        <dbReference type="ARBA" id="ARBA00023125"/>
    </source>
</evidence>
<gene>
    <name evidence="5" type="ORF">FTRO_0010460</name>
</gene>
<reference evidence="5" key="1">
    <citation type="journal article" date="2015" name="BMC Genomics">
        <title>Comparative genomics of Fructobacillus spp. and Leuconostoc spp. reveals niche-specific evolution of Fructobacillus spp.</title>
        <authorList>
            <person name="Endo A."/>
            <person name="Tanizawa Y."/>
            <person name="Tanaka N."/>
            <person name="Maeno S."/>
            <person name="Kumar H."/>
            <person name="Shiwa Y."/>
            <person name="Okada S."/>
            <person name="Yoshikawa H."/>
            <person name="Dicks L."/>
            <person name="Nakagawa J."/>
            <person name="Arita M."/>
        </authorList>
    </citation>
    <scope>NUCLEOTIDE SEQUENCE [LARGE SCALE GENOMIC DNA]</scope>
    <source>
        <strain evidence="5">F214-1</strain>
    </source>
</reference>
<organism evidence="5">
    <name type="scientific">Fructobacillus tropaeoli</name>
    <dbReference type="NCBI Taxonomy" id="709323"/>
    <lineage>
        <taxon>Bacteria</taxon>
        <taxon>Bacillati</taxon>
        <taxon>Bacillota</taxon>
        <taxon>Bacilli</taxon>
        <taxon>Lactobacillales</taxon>
        <taxon>Lactobacillaceae</taxon>
        <taxon>Fructobacillus</taxon>
    </lineage>
</organism>
<dbReference type="InterPro" id="IPR036388">
    <property type="entry name" value="WH-like_DNA-bd_sf"/>
</dbReference>
<evidence type="ECO:0000256" key="4">
    <source>
        <dbReference type="ARBA" id="ARBA00023163"/>
    </source>
</evidence>
<dbReference type="InterPro" id="IPR036390">
    <property type="entry name" value="WH_DNA-bd_sf"/>
</dbReference>
<dbReference type="EMBL" id="DF968078">
    <property type="protein sequence ID" value="GAP03503.1"/>
    <property type="molecule type" value="Genomic_DNA"/>
</dbReference>
<dbReference type="Gene3D" id="1.10.4040.10">
    <property type="entry name" value="Penicillinase repressor domain"/>
    <property type="match status" value="1"/>
</dbReference>
<evidence type="ECO:0000256" key="1">
    <source>
        <dbReference type="ARBA" id="ARBA00011046"/>
    </source>
</evidence>
<sequence>MRIIWTKKRATGREIVEEAQLSHDWSASTIKTLIRRLTDKDMIAVDQSEKVFTYVPVVAENEATDYNANRFFDSVCDAYKGTLLTALIKEEPLSKTDIQNIRAILDEREASAPDQVACHCLHEDDDSCAMVHH</sequence>
<dbReference type="Gene3D" id="1.10.10.10">
    <property type="entry name" value="Winged helix-like DNA-binding domain superfamily/Winged helix DNA-binding domain"/>
    <property type="match status" value="1"/>
</dbReference>
<dbReference type="Proteomes" id="UP000064514">
    <property type="component" value="Unassembled WGS sequence"/>
</dbReference>
<dbReference type="AlphaFoldDB" id="A0A3F3HC87"/>
<keyword evidence="2" id="KW-0805">Transcription regulation</keyword>
<keyword evidence="3" id="KW-0238">DNA-binding</keyword>
<accession>A0A3F3HC87</accession>
<dbReference type="InterPro" id="IPR005650">
    <property type="entry name" value="BlaI_family"/>
</dbReference>
<keyword evidence="4" id="KW-0804">Transcription</keyword>
<protein>
    <submittedName>
        <fullName evidence="5">Copper transport repressor, CopY/TcrY family</fullName>
    </submittedName>
</protein>
<dbReference type="PIRSF" id="PIRSF019455">
    <property type="entry name" value="CopR_AtkY"/>
    <property type="match status" value="1"/>
</dbReference>
<dbReference type="GO" id="GO:0003677">
    <property type="term" value="F:DNA binding"/>
    <property type="evidence" value="ECO:0007669"/>
    <property type="project" value="UniProtKB-KW"/>
</dbReference>